<proteinExistence type="predicted"/>
<feature type="region of interest" description="Disordered" evidence="1">
    <location>
        <begin position="208"/>
        <end position="228"/>
    </location>
</feature>
<feature type="region of interest" description="Disordered" evidence="1">
    <location>
        <begin position="1018"/>
        <end position="1076"/>
    </location>
</feature>
<feature type="domain" description="NACHT" evidence="2">
    <location>
        <begin position="266"/>
        <end position="385"/>
    </location>
</feature>
<feature type="compositionally biased region" description="Basic and acidic residues" evidence="1">
    <location>
        <begin position="1108"/>
        <end position="1125"/>
    </location>
</feature>
<dbReference type="InterPro" id="IPR007111">
    <property type="entry name" value="NACHT_NTPase"/>
</dbReference>
<dbReference type="EMBL" id="GG666590">
    <property type="protein sequence ID" value="EEN51540.1"/>
    <property type="molecule type" value="Genomic_DNA"/>
</dbReference>
<feature type="region of interest" description="Disordered" evidence="1">
    <location>
        <begin position="249"/>
        <end position="273"/>
    </location>
</feature>
<dbReference type="InterPro" id="IPR027417">
    <property type="entry name" value="P-loop_NTPase"/>
</dbReference>
<reference evidence="3" key="1">
    <citation type="journal article" date="2008" name="Nature">
        <title>The amphioxus genome and the evolution of the chordate karyotype.</title>
        <authorList>
            <consortium name="US DOE Joint Genome Institute (JGI-PGF)"/>
            <person name="Putnam N.H."/>
            <person name="Butts T."/>
            <person name="Ferrier D.E.K."/>
            <person name="Furlong R.F."/>
            <person name="Hellsten U."/>
            <person name="Kawashima T."/>
            <person name="Robinson-Rechavi M."/>
            <person name="Shoguchi E."/>
            <person name="Terry A."/>
            <person name="Yu J.-K."/>
            <person name="Benito-Gutierrez E.L."/>
            <person name="Dubchak I."/>
            <person name="Garcia-Fernandez J."/>
            <person name="Gibson-Brown J.J."/>
            <person name="Grigoriev I.V."/>
            <person name="Horton A.C."/>
            <person name="de Jong P.J."/>
            <person name="Jurka J."/>
            <person name="Kapitonov V.V."/>
            <person name="Kohara Y."/>
            <person name="Kuroki Y."/>
            <person name="Lindquist E."/>
            <person name="Lucas S."/>
            <person name="Osoegawa K."/>
            <person name="Pennacchio L.A."/>
            <person name="Salamov A.A."/>
            <person name="Satou Y."/>
            <person name="Sauka-Spengler T."/>
            <person name="Schmutz J."/>
            <person name="Shin-I T."/>
            <person name="Toyoda A."/>
            <person name="Bronner-Fraser M."/>
            <person name="Fujiyama A."/>
            <person name="Holland L.Z."/>
            <person name="Holland P.W.H."/>
            <person name="Satoh N."/>
            <person name="Rokhsar D.S."/>
        </authorList>
    </citation>
    <scope>NUCLEOTIDE SEQUENCE [LARGE SCALE GENOMIC DNA]</scope>
    <source>
        <strain evidence="3">S238N-H82</strain>
        <tissue evidence="3">Testes</tissue>
    </source>
</reference>
<dbReference type="PROSITE" id="PS50837">
    <property type="entry name" value="NACHT"/>
    <property type="match status" value="1"/>
</dbReference>
<dbReference type="Pfam" id="PF05729">
    <property type="entry name" value="NACHT"/>
    <property type="match status" value="1"/>
</dbReference>
<feature type="region of interest" description="Disordered" evidence="1">
    <location>
        <begin position="1093"/>
        <end position="1143"/>
    </location>
</feature>
<feature type="compositionally biased region" description="Basic and acidic residues" evidence="1">
    <location>
        <begin position="208"/>
        <end position="220"/>
    </location>
</feature>
<feature type="region of interest" description="Disordered" evidence="1">
    <location>
        <begin position="1"/>
        <end position="43"/>
    </location>
</feature>
<protein>
    <recommendedName>
        <fullName evidence="2">NACHT domain-containing protein</fullName>
    </recommendedName>
</protein>
<name>C3Z6U4_BRAFL</name>
<organism>
    <name type="scientific">Branchiostoma floridae</name>
    <name type="common">Florida lancelet</name>
    <name type="synonym">Amphioxus</name>
    <dbReference type="NCBI Taxonomy" id="7739"/>
    <lineage>
        <taxon>Eukaryota</taxon>
        <taxon>Metazoa</taxon>
        <taxon>Chordata</taxon>
        <taxon>Cephalochordata</taxon>
        <taxon>Leptocardii</taxon>
        <taxon>Amphioxiformes</taxon>
        <taxon>Branchiostomatidae</taxon>
        <taxon>Branchiostoma</taxon>
    </lineage>
</organism>
<dbReference type="PANTHER" id="PTHR46844:SF1">
    <property type="entry name" value="SLR5058 PROTEIN"/>
    <property type="match status" value="1"/>
</dbReference>
<feature type="compositionally biased region" description="Acidic residues" evidence="1">
    <location>
        <begin position="1018"/>
        <end position="1032"/>
    </location>
</feature>
<dbReference type="Gene3D" id="3.40.50.300">
    <property type="entry name" value="P-loop containing nucleotide triphosphate hydrolases"/>
    <property type="match status" value="1"/>
</dbReference>
<gene>
    <name evidence="3" type="ORF">BRAFLDRAFT_69066</name>
</gene>
<dbReference type="SUPFAM" id="SSF52540">
    <property type="entry name" value="P-loop containing nucleoside triphosphate hydrolases"/>
    <property type="match status" value="1"/>
</dbReference>
<dbReference type="eggNOG" id="ENOG502QTJW">
    <property type="taxonomic scope" value="Eukaryota"/>
</dbReference>
<dbReference type="PANTHER" id="PTHR46844">
    <property type="entry name" value="SLR5058 PROTEIN"/>
    <property type="match status" value="1"/>
</dbReference>
<evidence type="ECO:0000313" key="3">
    <source>
        <dbReference type="EMBL" id="EEN51540.1"/>
    </source>
</evidence>
<dbReference type="InParanoid" id="C3Z6U4"/>
<sequence length="1340" mass="151407">MSGARPKVYTPRRSSRSSSDEETGALCRQSDSGELAVSSRDAQEHQDDVQLSLACQQLGTVRRNNCQVDGRDNVLLQQGDNCKMTINSPLVNVQKITQVCANGTEVRCDDGEDSPRRQTHPDTAAIGRLDDLANLTIRQTRHPSTRVRRPQLPSTEQLEWLKCHLKRLYRTNVGEFQPLPWFDDLHLQLKDVYTNLQIVRKDRADRDLPFRRSGRGETGKRSGSNVPDFGKDSVLIRIEQIFDVNRNGEIQGDRGGFQDEETEKPKRIRIEGPPGIGKSIQCRKLACDWSSDSFQQFDLTFLLQMHHLSSNVKDAIFSQLLPEDTDIDREGLWSYIRQTANQPKVLFILDGLDELKPQVRQTSDVIKLIQQRVMTDATVVVTSRPHECTADLKGCPLHCNITGYTMTNSFEYIHKYFSGRPHLANSLWVKIARDKNLVELATNPLNAMLLCIVWDDNGGSLPSTTTGLFSSLVLCIVKLYCSKNDIAVKGAAIPENVHGELVELGRIAWEGLLRNEVNFDEADFKSMDKGTEMLKLGFLMKDLGASRIEALFVWTFLHKAFQEYIAAVFLSKDATMQAVFGGSVTMVKSTYIPPQLFLVEPSVSRQQANGSLTAPGPSFEDRVLQLLKDDNFHQVFLFLVGILKSKARAVFECIHSHLQVLRRSDADAAWNEYKLLFRFSIKCLIESENGSDLVRVLTPCFPNAIDVSDLFGHVYDDTWSSSLRFILDAQCPSVTRVDMDLSTHEMDKELAEAFIRNRFVAHLSITNLYLDDVVVPSLDNVKEDFPLFEVLKRAQSTKVFYARIQGITTNDKEVRLIRRLLHVMSQSTHLSSALLKLHIRKTSTDCTGKLQLPVDLLAPLSTLTTVKLWIYGAFRHHATTNVSYEMGDSGYGIRRFGEIDDRFEYFFSQSVDDNAFNESIGRLLCESKTIKTFSLHMVYRCVVFEHAKNLPSILARVISSTEVLRNIELHFSFYHKQRDLRNPLTYRELTRLHVFGLVEALVHNKTLGKFELFIDDDDDNDDDDDDGGGDGDDMTKNDAFTEMEEDVNDERTSTTYSLFPNSADEPTAGNACANDVRSRGSWAGPAILDDADSDTVTVRNVGGTPQHCKGERNSSNKDVEADPNKRPSQQWQSRSSQRHSPCSISCTETDQVRFWPSIASVFQNNTVLHTLNLTFKYCLTDSPESVQRMENAILALSGNRTLHTVKLAVMLYRSTVSSHVDLNASVNGIGNVDEVFHALRNVVCRNTTLRCLHFRKADDPWRRARRELHSFTELVQSDETWYVTVSKPAVVQLALATQRNMVLREFSVSGFSCEDEGVQELVDEIVSSARYDFDITFSIP</sequence>
<accession>C3Z6U4</accession>
<evidence type="ECO:0000259" key="2">
    <source>
        <dbReference type="PROSITE" id="PS50837"/>
    </source>
</evidence>
<evidence type="ECO:0000256" key="1">
    <source>
        <dbReference type="SAM" id="MobiDB-lite"/>
    </source>
</evidence>